<dbReference type="EMBL" id="JBGBPQ010000006">
    <property type="protein sequence ID" value="KAL1522962.1"/>
    <property type="molecule type" value="Genomic_DNA"/>
</dbReference>
<organism evidence="4 5">
    <name type="scientific">Prymnesium parvum</name>
    <name type="common">Toxic golden alga</name>
    <dbReference type="NCBI Taxonomy" id="97485"/>
    <lineage>
        <taxon>Eukaryota</taxon>
        <taxon>Haptista</taxon>
        <taxon>Haptophyta</taxon>
        <taxon>Prymnesiophyceae</taxon>
        <taxon>Prymnesiales</taxon>
        <taxon>Prymnesiaceae</taxon>
        <taxon>Prymnesium</taxon>
    </lineage>
</organism>
<dbReference type="Proteomes" id="UP001515480">
    <property type="component" value="Unassembled WGS sequence"/>
</dbReference>
<dbReference type="InterPro" id="IPR004263">
    <property type="entry name" value="Exostosin"/>
</dbReference>
<reference evidence="4 5" key="1">
    <citation type="journal article" date="2024" name="Science">
        <title>Giant polyketide synthase enzymes in the biosynthesis of giant marine polyether toxins.</title>
        <authorList>
            <person name="Fallon T.R."/>
            <person name="Shende V.V."/>
            <person name="Wierzbicki I.H."/>
            <person name="Pendleton A.L."/>
            <person name="Watervoot N.F."/>
            <person name="Auber R.P."/>
            <person name="Gonzalez D.J."/>
            <person name="Wisecaver J.H."/>
            <person name="Moore B.S."/>
        </authorList>
    </citation>
    <scope>NUCLEOTIDE SEQUENCE [LARGE SCALE GENOMIC DNA]</scope>
    <source>
        <strain evidence="4 5">12B1</strain>
    </source>
</reference>
<dbReference type="Pfam" id="PF03016">
    <property type="entry name" value="Exostosin_GT47"/>
    <property type="match status" value="1"/>
</dbReference>
<accession>A0AB34JQ57</accession>
<dbReference type="GO" id="GO:0016757">
    <property type="term" value="F:glycosyltransferase activity"/>
    <property type="evidence" value="ECO:0007669"/>
    <property type="project" value="InterPro"/>
</dbReference>
<comment type="similarity">
    <text evidence="1">Belongs to the glycosyltransferase 47 family.</text>
</comment>
<gene>
    <name evidence="4" type="ORF">AB1Y20_017926</name>
</gene>
<evidence type="ECO:0000313" key="4">
    <source>
        <dbReference type="EMBL" id="KAL1522962.1"/>
    </source>
</evidence>
<dbReference type="InterPro" id="IPR040911">
    <property type="entry name" value="Exostosin_GT47"/>
</dbReference>
<keyword evidence="5" id="KW-1185">Reference proteome</keyword>
<sequence>MPTDDERLHSFAEGMMVYIKPCVLISGAALIALHLGPARGDDELSSTTFDALSRELPKVHQQMQRCAHNRSCAPPPRAPRRAPCAACVQTAELVRAVEGAVEQGWTRKQEPTARPRNKSKNCPPLSSALGSRPAGSFLLARESEGAAGEEAGWMSMCGVARRVRRARGAMPLVYVYRFMDPLHAELLRLPSTAQFFDPYHLHNQFLSEFAFHRSLLASALTTEDPERASFFFVPFYSRLAIANRTIQLKMLDALRTGLSESPYWRRSRGRDHMLLISSVRAMEVLFESQLPLISSSVLLKIEISDTRRASALRQPNHVAVPYYVPLHPRSEQMARNRPYSVCLEASAYVKYSPPLYKLLRDFPNALIRPPIDPHRLSRGVLCATRRRLHQCKFCLVPRGVTPSSRRFFEALAAGCVPVLLSDDFLVPFVGSTGGLLSMRTLESFTVRVAEDEFEHLPQRLREAMPRHAEMLRNLALYRQAYFYELPFDGEPSATGAVCAVMADVSRRFLPHLFTWRDNRTQLHGGTAARQQNWTLSEMHASLPSLTA</sequence>
<dbReference type="PANTHER" id="PTHR11062">
    <property type="entry name" value="EXOSTOSIN HEPARAN SULFATE GLYCOSYLTRANSFERASE -RELATED"/>
    <property type="match status" value="1"/>
</dbReference>
<evidence type="ECO:0000313" key="5">
    <source>
        <dbReference type="Proteomes" id="UP001515480"/>
    </source>
</evidence>
<evidence type="ECO:0000256" key="1">
    <source>
        <dbReference type="ARBA" id="ARBA00010271"/>
    </source>
</evidence>
<name>A0AB34JQ57_PRYPA</name>
<proteinExistence type="inferred from homology"/>
<comment type="caution">
    <text evidence="4">The sequence shown here is derived from an EMBL/GenBank/DDBJ whole genome shotgun (WGS) entry which is preliminary data.</text>
</comment>
<evidence type="ECO:0000259" key="3">
    <source>
        <dbReference type="Pfam" id="PF03016"/>
    </source>
</evidence>
<feature type="region of interest" description="Disordered" evidence="2">
    <location>
        <begin position="102"/>
        <end position="130"/>
    </location>
</feature>
<dbReference type="AlphaFoldDB" id="A0AB34JQ57"/>
<evidence type="ECO:0000256" key="2">
    <source>
        <dbReference type="SAM" id="MobiDB-lite"/>
    </source>
</evidence>
<feature type="domain" description="Exostosin GT47" evidence="3">
    <location>
        <begin position="172"/>
        <end position="460"/>
    </location>
</feature>
<protein>
    <recommendedName>
        <fullName evidence="3">Exostosin GT47 domain-containing protein</fullName>
    </recommendedName>
</protein>